<reference evidence="2 3" key="1">
    <citation type="submission" date="2017-06" db="EMBL/GenBank/DDBJ databases">
        <title>Description of Rhodopirellula bahusiensis sp. nov.</title>
        <authorList>
            <person name="Kizina J."/>
            <person name="Harder J."/>
        </authorList>
    </citation>
    <scope>NUCLEOTIDE SEQUENCE [LARGE SCALE GENOMIC DNA]</scope>
    <source>
        <strain evidence="2 3">SWK21</strain>
    </source>
</reference>
<organism evidence="2 3">
    <name type="scientific">Rhodopirellula bahusiensis</name>
    <dbReference type="NCBI Taxonomy" id="2014065"/>
    <lineage>
        <taxon>Bacteria</taxon>
        <taxon>Pseudomonadati</taxon>
        <taxon>Planctomycetota</taxon>
        <taxon>Planctomycetia</taxon>
        <taxon>Pirellulales</taxon>
        <taxon>Pirellulaceae</taxon>
        <taxon>Rhodopirellula</taxon>
    </lineage>
</organism>
<dbReference type="OrthoDB" id="291356at2"/>
<proteinExistence type="predicted"/>
<dbReference type="AlphaFoldDB" id="A0A2G1W144"/>
<name>A0A2G1W144_9BACT</name>
<evidence type="ECO:0000313" key="2">
    <source>
        <dbReference type="EMBL" id="PHQ32705.1"/>
    </source>
</evidence>
<evidence type="ECO:0000259" key="1">
    <source>
        <dbReference type="Pfam" id="PF07607"/>
    </source>
</evidence>
<comment type="caution">
    <text evidence="2">The sequence shown here is derived from an EMBL/GenBank/DDBJ whole genome shotgun (WGS) entry which is preliminary data.</text>
</comment>
<dbReference type="EMBL" id="NIZW01000023">
    <property type="protein sequence ID" value="PHQ32705.1"/>
    <property type="molecule type" value="Genomic_DNA"/>
</dbReference>
<dbReference type="RefSeq" id="WP_099263206.1">
    <property type="nucleotide sequence ID" value="NZ_NIZW01000023.1"/>
</dbReference>
<dbReference type="Pfam" id="PF07607">
    <property type="entry name" value="DUF1570"/>
    <property type="match status" value="1"/>
</dbReference>
<gene>
    <name evidence="2" type="ORF">CEE69_24145</name>
</gene>
<protein>
    <recommendedName>
        <fullName evidence="1">DUF1570 domain-containing protein</fullName>
    </recommendedName>
</protein>
<feature type="domain" description="DUF1570" evidence="1">
    <location>
        <begin position="272"/>
        <end position="402"/>
    </location>
</feature>
<sequence length="436" mass="48444">MLRGINGSVVFLRCSSPLISIMSMTFTTVAKMLSIGPSGTQHRCLTPFTGVRSSQKRAVALIAAIVLGGMSAGDAIGEPVAPASPEPAKHLVSSKSVTPSIRPGLVEFRVGNSWQSGLHLIESQTESLVIGRDGWLHTISRADKSQAMRSIGGQFHPTSSVELRNRLRAEFGREFEVIATQNFLVVQPKGRGNRWPKMFEQCHRSFVTYMERRGVKVRQGRFPMVAVVLPDARAMYDEIARLGIDVSRVAGLYANKCNRVMTHDGGAISMIAATVRHEAAHQSAFNCGVHSRVNDTPSWVTEGIGQMFEPDAMSSGRSGTRLVERVNTDSVRQLRDTIDMDDPNEVARWVDRMIRSDDLFRNPTTIHTAYALAWSMMFYLAERDTEAFADVLNFTATRPPFETYRSGQRMIDFERVVGTDVRDFSNRLTRFVASLP</sequence>
<dbReference type="InterPro" id="IPR011464">
    <property type="entry name" value="DUF1570"/>
</dbReference>
<evidence type="ECO:0000313" key="3">
    <source>
        <dbReference type="Proteomes" id="UP000225740"/>
    </source>
</evidence>
<dbReference type="Proteomes" id="UP000225740">
    <property type="component" value="Unassembled WGS sequence"/>
</dbReference>
<accession>A0A2G1W144</accession>
<dbReference type="GeneID" id="90611033"/>
<keyword evidence="3" id="KW-1185">Reference proteome</keyword>